<dbReference type="InterPro" id="IPR028989">
    <property type="entry name" value="RimP_N"/>
</dbReference>
<dbReference type="NCBIfam" id="NF000929">
    <property type="entry name" value="PRK00092.2-1"/>
    <property type="match status" value="1"/>
</dbReference>
<dbReference type="Gene3D" id="3.30.300.70">
    <property type="entry name" value="RimP-like superfamily, N-terminal"/>
    <property type="match status" value="1"/>
</dbReference>
<evidence type="ECO:0000256" key="3">
    <source>
        <dbReference type="HAMAP-Rule" id="MF_01077"/>
    </source>
</evidence>
<dbReference type="CDD" id="cd01734">
    <property type="entry name" value="YlxS_C"/>
    <property type="match status" value="1"/>
</dbReference>
<dbReference type="Pfam" id="PF02576">
    <property type="entry name" value="RimP_N"/>
    <property type="match status" value="1"/>
</dbReference>
<keyword evidence="1 3" id="KW-0963">Cytoplasm</keyword>
<gene>
    <name evidence="3 6" type="primary">rimP</name>
    <name evidence="6" type="ORF">CUZ56_00187</name>
</gene>
<dbReference type="InterPro" id="IPR003728">
    <property type="entry name" value="Ribosome_maturation_RimP"/>
</dbReference>
<feature type="domain" description="Ribosome maturation factor RimP N-terminal" evidence="5">
    <location>
        <begin position="7"/>
        <end position="76"/>
    </location>
</feature>
<feature type="region of interest" description="Disordered" evidence="4">
    <location>
        <begin position="182"/>
        <end position="215"/>
    </location>
</feature>
<feature type="compositionally biased region" description="Basic and acidic residues" evidence="4">
    <location>
        <begin position="204"/>
        <end position="215"/>
    </location>
</feature>
<dbReference type="PANTHER" id="PTHR33867">
    <property type="entry name" value="RIBOSOME MATURATION FACTOR RIMP"/>
    <property type="match status" value="1"/>
</dbReference>
<comment type="similarity">
    <text evidence="3">Belongs to the RimP family.</text>
</comment>
<evidence type="ECO:0000313" key="6">
    <source>
        <dbReference type="EMBL" id="RUS67711.1"/>
    </source>
</evidence>
<comment type="function">
    <text evidence="3">Required for maturation of 30S ribosomal subunits.</text>
</comment>
<proteinExistence type="inferred from homology"/>
<reference evidence="6 7" key="1">
    <citation type="submission" date="2018-01" db="EMBL/GenBank/DDBJ databases">
        <title>Saezia sanguinis gen. nov., sp. nov., in the order Burkholderiales isolated from human blood.</title>
        <authorList>
            <person name="Medina-Pascual M.J."/>
            <person name="Valdezate S."/>
            <person name="Monzon S."/>
            <person name="Cuesta I."/>
            <person name="Carrasco G."/>
            <person name="Villalon P."/>
            <person name="Saez-Nieto J.A."/>
        </authorList>
    </citation>
    <scope>NUCLEOTIDE SEQUENCE [LARGE SCALE GENOMIC DNA]</scope>
    <source>
        <strain evidence="6 7">CNM695-12</strain>
    </source>
</reference>
<comment type="caution">
    <text evidence="6">The sequence shown here is derived from an EMBL/GenBank/DDBJ whole genome shotgun (WGS) entry which is preliminary data.</text>
</comment>
<dbReference type="InterPro" id="IPR035956">
    <property type="entry name" value="RimP_N_sf"/>
</dbReference>
<name>A0A433SG31_9BURK</name>
<dbReference type="GO" id="GO:0006412">
    <property type="term" value="P:translation"/>
    <property type="evidence" value="ECO:0007669"/>
    <property type="project" value="TreeGrafter"/>
</dbReference>
<dbReference type="RefSeq" id="WP_126977315.1">
    <property type="nucleotide sequence ID" value="NZ_PQSP01000001.1"/>
</dbReference>
<dbReference type="Proteomes" id="UP000286947">
    <property type="component" value="Unassembled WGS sequence"/>
</dbReference>
<protein>
    <recommendedName>
        <fullName evidence="3">Ribosome maturation factor RimP</fullName>
    </recommendedName>
</protein>
<accession>A0A433SG31</accession>
<dbReference type="HAMAP" id="MF_01077">
    <property type="entry name" value="RimP"/>
    <property type="match status" value="1"/>
</dbReference>
<dbReference type="SUPFAM" id="SSF75420">
    <property type="entry name" value="YhbC-like, N-terminal domain"/>
    <property type="match status" value="1"/>
</dbReference>
<evidence type="ECO:0000256" key="2">
    <source>
        <dbReference type="ARBA" id="ARBA00022517"/>
    </source>
</evidence>
<dbReference type="InterPro" id="IPR028998">
    <property type="entry name" value="RimP_C"/>
</dbReference>
<evidence type="ECO:0000256" key="1">
    <source>
        <dbReference type="ARBA" id="ARBA00022490"/>
    </source>
</evidence>
<evidence type="ECO:0000313" key="7">
    <source>
        <dbReference type="Proteomes" id="UP000286947"/>
    </source>
</evidence>
<evidence type="ECO:0000259" key="5">
    <source>
        <dbReference type="Pfam" id="PF02576"/>
    </source>
</evidence>
<comment type="subcellular location">
    <subcellularLocation>
        <location evidence="3">Cytoplasm</location>
    </subcellularLocation>
</comment>
<dbReference type="AlphaFoldDB" id="A0A433SG31"/>
<dbReference type="GO" id="GO:0005829">
    <property type="term" value="C:cytosol"/>
    <property type="evidence" value="ECO:0007669"/>
    <property type="project" value="TreeGrafter"/>
</dbReference>
<dbReference type="OrthoDB" id="9805006at2"/>
<keyword evidence="2 3" id="KW-0690">Ribosome biogenesis</keyword>
<dbReference type="EMBL" id="PQSP01000001">
    <property type="protein sequence ID" value="RUS67711.1"/>
    <property type="molecule type" value="Genomic_DNA"/>
</dbReference>
<evidence type="ECO:0000256" key="4">
    <source>
        <dbReference type="SAM" id="MobiDB-lite"/>
    </source>
</evidence>
<dbReference type="PANTHER" id="PTHR33867:SF1">
    <property type="entry name" value="RIBOSOME MATURATION FACTOR RIMP"/>
    <property type="match status" value="1"/>
</dbReference>
<organism evidence="6 7">
    <name type="scientific">Saezia sanguinis</name>
    <dbReference type="NCBI Taxonomy" id="1965230"/>
    <lineage>
        <taxon>Bacteria</taxon>
        <taxon>Pseudomonadati</taxon>
        <taxon>Pseudomonadota</taxon>
        <taxon>Betaproteobacteria</taxon>
        <taxon>Burkholderiales</taxon>
        <taxon>Saeziaceae</taxon>
        <taxon>Saezia</taxon>
    </lineage>
</organism>
<sequence length="215" mass="23891">MSWQAEVEQAVTGLGYEMVEAERPTGGLLRVFIENPNGVPAITVDDCERVTRQLQYVLEVQQVDYQRLEVSSPGLDRPLKKAQDYERFLGERAEITFKTPVVVNSPDGKSAYKQKKFAGRLEAAPQGQDGWVLVLEAEEQKKTGKVGARKKAAVEEPAMALGFTLDEVREARLVPVVDFKGKKVHATPTTEAENAESALDEPEDKSFNDNGDRNR</sequence>
<dbReference type="GO" id="GO:0000028">
    <property type="term" value="P:ribosomal small subunit assembly"/>
    <property type="evidence" value="ECO:0007669"/>
    <property type="project" value="TreeGrafter"/>
</dbReference>
<keyword evidence="7" id="KW-1185">Reference proteome</keyword>